<accession>A0ABS9LDG4</accession>
<dbReference type="Proteomes" id="UP001165368">
    <property type="component" value="Unassembled WGS sequence"/>
</dbReference>
<reference evidence="1" key="1">
    <citation type="submission" date="2022-01" db="EMBL/GenBank/DDBJ databases">
        <authorList>
            <person name="Jo J.-H."/>
            <person name="Im W.-T."/>
        </authorList>
    </citation>
    <scope>NUCLEOTIDE SEQUENCE</scope>
    <source>
        <strain evidence="1">I2-34</strain>
    </source>
</reference>
<keyword evidence="2" id="KW-1185">Reference proteome</keyword>
<protein>
    <submittedName>
        <fullName evidence="1">Uncharacterized protein</fullName>
    </submittedName>
</protein>
<evidence type="ECO:0000313" key="2">
    <source>
        <dbReference type="Proteomes" id="UP001165368"/>
    </source>
</evidence>
<name>A0ABS9LDG4_9MICC</name>
<sequence length="79" mass="8695">MHRAASWNPATSYDEQEYIDAVDASAVKPKVKRSIIATAKAADRTGVTTIDRAMIAAEVGYRDPDIIADHRHERSDTVP</sequence>
<comment type="caution">
    <text evidence="1">The sequence shown here is derived from an EMBL/GenBank/DDBJ whole genome shotgun (WGS) entry which is preliminary data.</text>
</comment>
<dbReference type="RefSeq" id="WP_237826969.1">
    <property type="nucleotide sequence ID" value="NZ_JAKLTQ010000029.1"/>
</dbReference>
<evidence type="ECO:0000313" key="1">
    <source>
        <dbReference type="EMBL" id="MCG2624701.1"/>
    </source>
</evidence>
<dbReference type="EMBL" id="JAKLTQ010000029">
    <property type="protein sequence ID" value="MCG2624701.1"/>
    <property type="molecule type" value="Genomic_DNA"/>
</dbReference>
<organism evidence="1 2">
    <name type="scientific">Arthrobacter hankyongi</name>
    <dbReference type="NCBI Taxonomy" id="2904801"/>
    <lineage>
        <taxon>Bacteria</taxon>
        <taxon>Bacillati</taxon>
        <taxon>Actinomycetota</taxon>
        <taxon>Actinomycetes</taxon>
        <taxon>Micrococcales</taxon>
        <taxon>Micrococcaceae</taxon>
        <taxon>Arthrobacter</taxon>
    </lineage>
</organism>
<proteinExistence type="predicted"/>
<gene>
    <name evidence="1" type="ORF">LVY72_22690</name>
</gene>